<dbReference type="GO" id="GO:0005509">
    <property type="term" value="F:calcium ion binding"/>
    <property type="evidence" value="ECO:0007669"/>
    <property type="project" value="UniProtKB-UniRule"/>
</dbReference>
<dbReference type="AlphaFoldDB" id="A0A0B6XW35"/>
<evidence type="ECO:0000259" key="8">
    <source>
        <dbReference type="PROSITE" id="PS50268"/>
    </source>
</evidence>
<dbReference type="CDD" id="cd11304">
    <property type="entry name" value="Cadherin_repeat"/>
    <property type="match status" value="1"/>
</dbReference>
<dbReference type="SUPFAM" id="SSF49313">
    <property type="entry name" value="Cadherin-like"/>
    <property type="match status" value="1"/>
</dbReference>
<feature type="non-terminal residue" evidence="9">
    <location>
        <position position="1"/>
    </location>
</feature>
<organism evidence="9">
    <name type="scientific">Arion vulgaris</name>
    <dbReference type="NCBI Taxonomy" id="1028688"/>
    <lineage>
        <taxon>Eukaryota</taxon>
        <taxon>Metazoa</taxon>
        <taxon>Spiralia</taxon>
        <taxon>Lophotrochozoa</taxon>
        <taxon>Mollusca</taxon>
        <taxon>Gastropoda</taxon>
        <taxon>Heterobranchia</taxon>
        <taxon>Euthyneura</taxon>
        <taxon>Panpulmonata</taxon>
        <taxon>Eupulmonata</taxon>
        <taxon>Stylommatophora</taxon>
        <taxon>Helicina</taxon>
        <taxon>Arionoidea</taxon>
        <taxon>Arionidae</taxon>
        <taxon>Arion</taxon>
    </lineage>
</organism>
<protein>
    <recommendedName>
        <fullName evidence="8">Cadherin domain-containing protein</fullName>
    </recommendedName>
</protein>
<evidence type="ECO:0000256" key="2">
    <source>
        <dbReference type="ARBA" id="ARBA00022692"/>
    </source>
</evidence>
<dbReference type="PRINTS" id="PR00205">
    <property type="entry name" value="CADHERIN"/>
</dbReference>
<evidence type="ECO:0000256" key="4">
    <source>
        <dbReference type="ARBA" id="ARBA00022837"/>
    </source>
</evidence>
<dbReference type="Gene3D" id="2.60.40.60">
    <property type="entry name" value="Cadherins"/>
    <property type="match status" value="1"/>
</dbReference>
<sequence length="66" mass="7332">TSFPFEIDNQTGLIKTKSQIDREAQASYTFQVKAQDNGEPSLSANVSISITIRDVNDNAPIFQQRS</sequence>
<dbReference type="GO" id="GO:0005886">
    <property type="term" value="C:plasma membrane"/>
    <property type="evidence" value="ECO:0007669"/>
    <property type="project" value="InterPro"/>
</dbReference>
<keyword evidence="4 7" id="KW-0106">Calcium</keyword>
<dbReference type="PANTHER" id="PTHR24026:SF51">
    <property type="entry name" value="PROTOCADHERIN-LIKE WING POLARITY PROTEIN STAN"/>
    <property type="match status" value="1"/>
</dbReference>
<gene>
    <name evidence="9" type="primary">ORF1413</name>
</gene>
<feature type="domain" description="Cadherin" evidence="8">
    <location>
        <begin position="5"/>
        <end position="62"/>
    </location>
</feature>
<dbReference type="GO" id="GO:0007156">
    <property type="term" value="P:homophilic cell adhesion via plasma membrane adhesion molecules"/>
    <property type="evidence" value="ECO:0007669"/>
    <property type="project" value="InterPro"/>
</dbReference>
<evidence type="ECO:0000313" key="9">
    <source>
        <dbReference type="EMBL" id="CEK47460.1"/>
    </source>
</evidence>
<proteinExistence type="predicted"/>
<evidence type="ECO:0000256" key="6">
    <source>
        <dbReference type="ARBA" id="ARBA00023136"/>
    </source>
</evidence>
<dbReference type="SMART" id="SM00112">
    <property type="entry name" value="CA"/>
    <property type="match status" value="1"/>
</dbReference>
<dbReference type="Pfam" id="PF00028">
    <property type="entry name" value="Cadherin"/>
    <property type="match status" value="1"/>
</dbReference>
<name>A0A0B6XW35_9EUPU</name>
<evidence type="ECO:0000256" key="7">
    <source>
        <dbReference type="PROSITE-ProRule" id="PRU00043"/>
    </source>
</evidence>
<evidence type="ECO:0000256" key="3">
    <source>
        <dbReference type="ARBA" id="ARBA00022737"/>
    </source>
</evidence>
<dbReference type="InterPro" id="IPR020894">
    <property type="entry name" value="Cadherin_CS"/>
</dbReference>
<evidence type="ECO:0000256" key="1">
    <source>
        <dbReference type="ARBA" id="ARBA00004370"/>
    </source>
</evidence>
<keyword evidence="3" id="KW-0677">Repeat</keyword>
<keyword evidence="5" id="KW-1133">Transmembrane helix</keyword>
<dbReference type="EMBL" id="HACG01000595">
    <property type="protein sequence ID" value="CEK47460.1"/>
    <property type="molecule type" value="Transcribed_RNA"/>
</dbReference>
<reference evidence="9" key="1">
    <citation type="submission" date="2014-12" db="EMBL/GenBank/DDBJ databases">
        <title>Insight into the proteome of Arion vulgaris.</title>
        <authorList>
            <person name="Aradska J."/>
            <person name="Bulat T."/>
            <person name="Smidak R."/>
            <person name="Sarate P."/>
            <person name="Gangsoo J."/>
            <person name="Sialana F."/>
            <person name="Bilban M."/>
            <person name="Lubec G."/>
        </authorList>
    </citation>
    <scope>NUCLEOTIDE SEQUENCE</scope>
    <source>
        <tissue evidence="9">Skin</tissue>
    </source>
</reference>
<keyword evidence="2" id="KW-0812">Transmembrane</keyword>
<evidence type="ECO:0000256" key="5">
    <source>
        <dbReference type="ARBA" id="ARBA00022989"/>
    </source>
</evidence>
<accession>A0A0B6XW35</accession>
<feature type="non-terminal residue" evidence="9">
    <location>
        <position position="66"/>
    </location>
</feature>
<comment type="subcellular location">
    <subcellularLocation>
        <location evidence="1">Membrane</location>
    </subcellularLocation>
</comment>
<dbReference type="InterPro" id="IPR002126">
    <property type="entry name" value="Cadherin-like_dom"/>
</dbReference>
<dbReference type="PROSITE" id="PS50268">
    <property type="entry name" value="CADHERIN_2"/>
    <property type="match status" value="1"/>
</dbReference>
<dbReference type="PROSITE" id="PS00232">
    <property type="entry name" value="CADHERIN_1"/>
    <property type="match status" value="1"/>
</dbReference>
<dbReference type="PANTHER" id="PTHR24026">
    <property type="entry name" value="FAT ATYPICAL CADHERIN-RELATED"/>
    <property type="match status" value="1"/>
</dbReference>
<dbReference type="InterPro" id="IPR015919">
    <property type="entry name" value="Cadherin-like_sf"/>
</dbReference>
<keyword evidence="6" id="KW-0472">Membrane</keyword>
<dbReference type="FunFam" id="2.60.40.60:FF:000092">
    <property type="entry name" value="Protocadherin 8"/>
    <property type="match status" value="1"/>
</dbReference>